<accession>A0A239LRP4</accession>
<dbReference type="InterPro" id="IPR041413">
    <property type="entry name" value="MLTR_LBD"/>
</dbReference>
<reference evidence="2 3" key="1">
    <citation type="submission" date="2017-06" db="EMBL/GenBank/DDBJ databases">
        <authorList>
            <person name="Kim H.J."/>
            <person name="Triplett B.A."/>
        </authorList>
    </citation>
    <scope>NUCLEOTIDE SEQUENCE [LARGE SCALE GENOMIC DNA]</scope>
    <source>
        <strain evidence="2 3">CGMCC 4.2132</strain>
    </source>
</reference>
<dbReference type="AlphaFoldDB" id="A0A239LRP4"/>
<gene>
    <name evidence="2" type="ORF">SAMN05216276_103454</name>
</gene>
<dbReference type="Gene3D" id="1.10.260.40">
    <property type="entry name" value="lambda repressor-like DNA-binding domains"/>
    <property type="match status" value="1"/>
</dbReference>
<dbReference type="Pfam" id="PF17765">
    <property type="entry name" value="MLTR_LBD"/>
    <property type="match status" value="1"/>
</dbReference>
<dbReference type="Gene3D" id="3.30.450.180">
    <property type="match status" value="1"/>
</dbReference>
<dbReference type="InterPro" id="IPR010982">
    <property type="entry name" value="Lambda_DNA-bd_dom_sf"/>
</dbReference>
<feature type="domain" description="HTH cro/C1-type" evidence="1">
    <location>
        <begin position="45"/>
        <end position="96"/>
    </location>
</feature>
<dbReference type="SMART" id="SM00530">
    <property type="entry name" value="HTH_XRE"/>
    <property type="match status" value="1"/>
</dbReference>
<dbReference type="PROSITE" id="PS50943">
    <property type="entry name" value="HTH_CROC1"/>
    <property type="match status" value="1"/>
</dbReference>
<sequence length="312" mass="34439">MWAGRTLDPMDEKEAARAAVREFLTTRRARVTPTDAGLPPQGTRRRVKGLRREEVALLAGVSPEYYVRLERGQATGPSAGVVDAVADVLRLDDDERAHLDRLLAALTPAARKRNRGATKDLVTPGVRVLLDSMDHLPAMVFNGRFDILAVNALGRALLAPMYDLPGPPNSARFLFLDEPRARDLFPEWDRITADVVAMLRIEAGRHPDDPDLTELIGQLATRSTEFRTRWATNDVRIHRAGTKTFRHPIIGEVALPYETLRIDAVSNQILTVYAPQPGTPEADAIRLLASWNAGNQRIDNPTAGTRGQNPGD</sequence>
<protein>
    <submittedName>
        <fullName evidence="2">Transcriptional regulator, contains XRE-family HTH domain</fullName>
    </submittedName>
</protein>
<dbReference type="Pfam" id="PF13560">
    <property type="entry name" value="HTH_31"/>
    <property type="match status" value="1"/>
</dbReference>
<dbReference type="GO" id="GO:0003677">
    <property type="term" value="F:DNA binding"/>
    <property type="evidence" value="ECO:0007669"/>
    <property type="project" value="InterPro"/>
</dbReference>
<organism evidence="2 3">
    <name type="scientific">Streptosporangium subroseum</name>
    <dbReference type="NCBI Taxonomy" id="106412"/>
    <lineage>
        <taxon>Bacteria</taxon>
        <taxon>Bacillati</taxon>
        <taxon>Actinomycetota</taxon>
        <taxon>Actinomycetes</taxon>
        <taxon>Streptosporangiales</taxon>
        <taxon>Streptosporangiaceae</taxon>
        <taxon>Streptosporangium</taxon>
    </lineage>
</organism>
<name>A0A239LRP4_9ACTN</name>
<keyword evidence="3" id="KW-1185">Reference proteome</keyword>
<evidence type="ECO:0000259" key="1">
    <source>
        <dbReference type="PROSITE" id="PS50943"/>
    </source>
</evidence>
<evidence type="ECO:0000313" key="3">
    <source>
        <dbReference type="Proteomes" id="UP000198282"/>
    </source>
</evidence>
<dbReference type="SUPFAM" id="SSF47413">
    <property type="entry name" value="lambda repressor-like DNA-binding domains"/>
    <property type="match status" value="1"/>
</dbReference>
<proteinExistence type="predicted"/>
<dbReference type="PANTHER" id="PTHR35010">
    <property type="entry name" value="BLL4672 PROTEIN-RELATED"/>
    <property type="match status" value="1"/>
</dbReference>
<dbReference type="Proteomes" id="UP000198282">
    <property type="component" value="Unassembled WGS sequence"/>
</dbReference>
<dbReference type="EMBL" id="FZOD01000034">
    <property type="protein sequence ID" value="SNT32304.1"/>
    <property type="molecule type" value="Genomic_DNA"/>
</dbReference>
<evidence type="ECO:0000313" key="2">
    <source>
        <dbReference type="EMBL" id="SNT32304.1"/>
    </source>
</evidence>
<dbReference type="CDD" id="cd00093">
    <property type="entry name" value="HTH_XRE"/>
    <property type="match status" value="1"/>
</dbReference>
<dbReference type="PANTHER" id="PTHR35010:SF2">
    <property type="entry name" value="BLL4672 PROTEIN"/>
    <property type="match status" value="1"/>
</dbReference>
<dbReference type="InterPro" id="IPR001387">
    <property type="entry name" value="Cro/C1-type_HTH"/>
</dbReference>